<feature type="chain" id="PRO_5021925670" description="YARHG domain-containing protein" evidence="1">
    <location>
        <begin position="20"/>
        <end position="62"/>
    </location>
</feature>
<organism evidence="2 3">
    <name type="scientific">Bradyrhizobium macuxiense</name>
    <dbReference type="NCBI Taxonomy" id="1755647"/>
    <lineage>
        <taxon>Bacteria</taxon>
        <taxon>Pseudomonadati</taxon>
        <taxon>Pseudomonadota</taxon>
        <taxon>Alphaproteobacteria</taxon>
        <taxon>Hyphomicrobiales</taxon>
        <taxon>Nitrobacteraceae</taxon>
        <taxon>Bradyrhizobium</taxon>
    </lineage>
</organism>
<accession>A0A560MCD5</accession>
<evidence type="ECO:0008006" key="4">
    <source>
        <dbReference type="Google" id="ProtNLM"/>
    </source>
</evidence>
<gene>
    <name evidence="2" type="ORF">FBZ93_103267</name>
</gene>
<proteinExistence type="predicted"/>
<dbReference type="OrthoDB" id="8243092at2"/>
<evidence type="ECO:0000313" key="3">
    <source>
        <dbReference type="Proteomes" id="UP000321304"/>
    </source>
</evidence>
<protein>
    <recommendedName>
        <fullName evidence="4">YARHG domain-containing protein</fullName>
    </recommendedName>
</protein>
<feature type="signal peptide" evidence="1">
    <location>
        <begin position="1"/>
        <end position="19"/>
    </location>
</feature>
<sequence length="62" mass="6901">MRFALITAVLALSTGSAFAESKNNTPHALACMKKYGFTYAEWRAYAVPAEKAVPYRKCRDGR</sequence>
<dbReference type="RefSeq" id="WP_146985602.1">
    <property type="nucleotide sequence ID" value="NZ_VITY01000003.1"/>
</dbReference>
<evidence type="ECO:0000313" key="2">
    <source>
        <dbReference type="EMBL" id="TWC05254.1"/>
    </source>
</evidence>
<reference evidence="2 3" key="1">
    <citation type="submission" date="2019-06" db="EMBL/GenBank/DDBJ databases">
        <title>Genomic Encyclopedia of Type Strains, Phase IV (KMG-V): Genome sequencing to study the core and pangenomes of soil and plant-associated prokaryotes.</title>
        <authorList>
            <person name="Whitman W."/>
        </authorList>
    </citation>
    <scope>NUCLEOTIDE SEQUENCE [LARGE SCALE GENOMIC DNA]</scope>
    <source>
        <strain evidence="2 3">BR 10355</strain>
    </source>
</reference>
<keyword evidence="1" id="KW-0732">Signal</keyword>
<comment type="caution">
    <text evidence="2">The sequence shown here is derived from an EMBL/GenBank/DDBJ whole genome shotgun (WGS) entry which is preliminary data.</text>
</comment>
<dbReference type="Proteomes" id="UP000321304">
    <property type="component" value="Unassembled WGS sequence"/>
</dbReference>
<dbReference type="AlphaFoldDB" id="A0A560MCD5"/>
<keyword evidence="3" id="KW-1185">Reference proteome</keyword>
<evidence type="ECO:0000256" key="1">
    <source>
        <dbReference type="SAM" id="SignalP"/>
    </source>
</evidence>
<name>A0A560MCD5_9BRAD</name>
<dbReference type="EMBL" id="VITY01000003">
    <property type="protein sequence ID" value="TWC05254.1"/>
    <property type="molecule type" value="Genomic_DNA"/>
</dbReference>